<keyword evidence="1" id="KW-0472">Membrane</keyword>
<reference evidence="2 4" key="1">
    <citation type="submission" date="2023-09" db="EMBL/GenBank/DDBJ databases">
        <title>Demequina sp. a novel bacteria isolated from Capsicum annuum.</title>
        <authorList>
            <person name="Humaira Z."/>
            <person name="Lee J."/>
            <person name="Cho D."/>
        </authorList>
    </citation>
    <scope>NUCLEOTIDE SEQUENCE [LARGE SCALE GENOMIC DNA]</scope>
    <source>
        <strain evidence="2 4">OYTSA14</strain>
        <strain evidence="3">PMTSA13</strain>
    </source>
</reference>
<dbReference type="EMBL" id="CP134880">
    <property type="protein sequence ID" value="WNM26218.1"/>
    <property type="molecule type" value="Genomic_DNA"/>
</dbReference>
<dbReference type="Pfam" id="PF02325">
    <property type="entry name" value="CCB3_YggT"/>
    <property type="match status" value="1"/>
</dbReference>
<feature type="transmembrane region" description="Helical" evidence="1">
    <location>
        <begin position="6"/>
        <end position="28"/>
    </location>
</feature>
<feature type="transmembrane region" description="Helical" evidence="1">
    <location>
        <begin position="75"/>
        <end position="94"/>
    </location>
</feature>
<dbReference type="KEGG" id="dcp:RN607_08395"/>
<evidence type="ECO:0000313" key="2">
    <source>
        <dbReference type="EMBL" id="WNM23341.1"/>
    </source>
</evidence>
<accession>A0AA96J9B2</accession>
<dbReference type="Proteomes" id="UP001303408">
    <property type="component" value="Chromosome"/>
</dbReference>
<proteinExistence type="predicted"/>
<accession>A0AA96J9P2</accession>
<dbReference type="AlphaFoldDB" id="A0AA96J9B2"/>
<dbReference type="RefSeq" id="WP_313496177.1">
    <property type="nucleotide sequence ID" value="NZ_CP134879.1"/>
</dbReference>
<dbReference type="EMBL" id="CP134879">
    <property type="protein sequence ID" value="WNM23341.1"/>
    <property type="molecule type" value="Genomic_DNA"/>
</dbReference>
<keyword evidence="4" id="KW-1185">Reference proteome</keyword>
<evidence type="ECO:0000313" key="3">
    <source>
        <dbReference type="EMBL" id="WNM26218.1"/>
    </source>
</evidence>
<evidence type="ECO:0000313" key="4">
    <source>
        <dbReference type="Proteomes" id="UP001304125"/>
    </source>
</evidence>
<organism evidence="2 4">
    <name type="scientific">Demequina capsici</name>
    <dbReference type="NCBI Taxonomy" id="3075620"/>
    <lineage>
        <taxon>Bacteria</taxon>
        <taxon>Bacillati</taxon>
        <taxon>Actinomycetota</taxon>
        <taxon>Actinomycetes</taxon>
        <taxon>Micrococcales</taxon>
        <taxon>Demequinaceae</taxon>
        <taxon>Demequina</taxon>
    </lineage>
</organism>
<protein>
    <submittedName>
        <fullName evidence="2">YggT family protein</fullName>
    </submittedName>
</protein>
<keyword evidence="1" id="KW-0812">Transmembrane</keyword>
<gene>
    <name evidence="2" type="ORF">RN606_08170</name>
    <name evidence="3" type="ORF">RN607_08395</name>
</gene>
<name>A0AA96J9B2_9MICO</name>
<sequence length="95" mass="10844">MSIIFQALYFVVFLFLLFLLGRVVLSWVQMFARDWRPSGASLVIVESIYSVTDPPIRVLRSIIPPITIGQIRFDLAVIILFFACYILMAVFQGLS</sequence>
<dbReference type="Proteomes" id="UP001304125">
    <property type="component" value="Chromosome"/>
</dbReference>
<dbReference type="InterPro" id="IPR003425">
    <property type="entry name" value="CCB3/YggT"/>
</dbReference>
<keyword evidence="1" id="KW-1133">Transmembrane helix</keyword>
<dbReference type="GO" id="GO:0016020">
    <property type="term" value="C:membrane"/>
    <property type="evidence" value="ECO:0007669"/>
    <property type="project" value="InterPro"/>
</dbReference>
<evidence type="ECO:0000256" key="1">
    <source>
        <dbReference type="SAM" id="Phobius"/>
    </source>
</evidence>